<protein>
    <submittedName>
        <fullName evidence="2">Nuclear transport factor 2 family protein</fullName>
    </submittedName>
</protein>
<name>A0A516IQB0_9SPHN</name>
<gene>
    <name evidence="2" type="ORF">FMM02_03165</name>
</gene>
<dbReference type="SUPFAM" id="SSF54427">
    <property type="entry name" value="NTF2-like"/>
    <property type="match status" value="1"/>
</dbReference>
<dbReference type="InterPro" id="IPR032710">
    <property type="entry name" value="NTF2-like_dom_sf"/>
</dbReference>
<dbReference type="Pfam" id="PF13474">
    <property type="entry name" value="SnoaL_3"/>
    <property type="match status" value="1"/>
</dbReference>
<dbReference type="RefSeq" id="WP_147493502.1">
    <property type="nucleotide sequence ID" value="NZ_CP041659.1"/>
</dbReference>
<proteinExistence type="predicted"/>
<evidence type="ECO:0000313" key="3">
    <source>
        <dbReference type="Proteomes" id="UP000321857"/>
    </source>
</evidence>
<reference evidence="2 3" key="1">
    <citation type="submission" date="2019-07" db="EMBL/GenBank/DDBJ databases">
        <title>Sphingomonas AE3 Genome sequencing and assembly.</title>
        <authorList>
            <person name="Kim H."/>
        </authorList>
    </citation>
    <scope>NUCLEOTIDE SEQUENCE [LARGE SCALE GENOMIC DNA]</scope>
    <source>
        <strain evidence="2 3">AE3</strain>
    </source>
</reference>
<keyword evidence="3" id="KW-1185">Reference proteome</keyword>
<evidence type="ECO:0000313" key="2">
    <source>
        <dbReference type="EMBL" id="QDP19046.1"/>
    </source>
</evidence>
<evidence type="ECO:0000259" key="1">
    <source>
        <dbReference type="Pfam" id="PF13474"/>
    </source>
</evidence>
<dbReference type="Proteomes" id="UP000321857">
    <property type="component" value="Chromosome"/>
</dbReference>
<accession>A0A516IQB0</accession>
<organism evidence="2 3">
    <name type="scientific">Sphingomonas xanthus</name>
    <dbReference type="NCBI Taxonomy" id="2594473"/>
    <lineage>
        <taxon>Bacteria</taxon>
        <taxon>Pseudomonadati</taxon>
        <taxon>Pseudomonadota</taxon>
        <taxon>Alphaproteobacteria</taxon>
        <taxon>Sphingomonadales</taxon>
        <taxon>Sphingomonadaceae</taxon>
        <taxon>Sphingomonas</taxon>
    </lineage>
</organism>
<dbReference type="InterPro" id="IPR037401">
    <property type="entry name" value="SnoaL-like"/>
</dbReference>
<feature type="domain" description="SnoaL-like" evidence="1">
    <location>
        <begin position="43"/>
        <end position="160"/>
    </location>
</feature>
<dbReference type="Gene3D" id="3.10.450.50">
    <property type="match status" value="1"/>
</dbReference>
<dbReference type="KEGG" id="sxa:FMM02_03165"/>
<sequence>MRLVTAFATIGLVGQTAIAQPVQHPPGHSKTTPAAATADEAAVKDVLSRYKSAIERLDATGTAALFAADSAIFETGGVEGTYAQYLDHHLGPELKAFKAFAFSDYKVAVRFEGPVALATETYNYRIETKSGEIAERRGVATSVLKKIGGQWKILSMHNSARKPKGS</sequence>
<dbReference type="OrthoDB" id="7204227at2"/>
<dbReference type="AlphaFoldDB" id="A0A516IQB0"/>
<dbReference type="EMBL" id="CP041659">
    <property type="protein sequence ID" value="QDP19046.1"/>
    <property type="molecule type" value="Genomic_DNA"/>
</dbReference>